<feature type="domain" description="Heterogeneous nuclear ribonucleoprotein Q acidic" evidence="2">
    <location>
        <begin position="657"/>
        <end position="707"/>
    </location>
</feature>
<feature type="compositionally biased region" description="Basic and acidic residues" evidence="1">
    <location>
        <begin position="72"/>
        <end position="87"/>
    </location>
</feature>
<dbReference type="Proteomes" id="UP000709295">
    <property type="component" value="Unassembled WGS sequence"/>
</dbReference>
<gene>
    <name evidence="3" type="ORF">JG688_00003727</name>
</gene>
<feature type="compositionally biased region" description="Pro residues" evidence="1">
    <location>
        <begin position="562"/>
        <end position="572"/>
    </location>
</feature>
<feature type="compositionally biased region" description="Polar residues" evidence="1">
    <location>
        <begin position="285"/>
        <end position="295"/>
    </location>
</feature>
<feature type="compositionally biased region" description="Low complexity" evidence="1">
    <location>
        <begin position="157"/>
        <end position="173"/>
    </location>
</feature>
<dbReference type="EMBL" id="JAENGY010000120">
    <property type="protein sequence ID" value="KAG6972980.1"/>
    <property type="molecule type" value="Genomic_DNA"/>
</dbReference>
<feature type="region of interest" description="Disordered" evidence="1">
    <location>
        <begin position="482"/>
        <end position="518"/>
    </location>
</feature>
<dbReference type="Pfam" id="PF18360">
    <property type="entry name" value="hnRNP_Q_AcD"/>
    <property type="match status" value="1"/>
</dbReference>
<evidence type="ECO:0000313" key="4">
    <source>
        <dbReference type="Proteomes" id="UP000709295"/>
    </source>
</evidence>
<reference evidence="3" key="1">
    <citation type="submission" date="2021-01" db="EMBL/GenBank/DDBJ databases">
        <title>Phytophthora aleatoria, a newly-described species from Pinus radiata is distinct from Phytophthora cactorum isolates based on comparative genomics.</title>
        <authorList>
            <person name="Mcdougal R."/>
            <person name="Panda P."/>
            <person name="Williams N."/>
            <person name="Studholme D.J."/>
        </authorList>
    </citation>
    <scope>NUCLEOTIDE SEQUENCE</scope>
    <source>
        <strain evidence="3">NZFS 4037</strain>
    </source>
</reference>
<sequence>MEHDAPAATGATGTTADAPNELVQVSDAPLAGNPVDSGATTAQEEINNVQETETDADQQLDGDASQQPVKAGDTEKKEALTEDEGVKTNDGQEEQYDVVMAEPTVVATQQEGEASEEKDTVIVGNDGAVNTTTQEADTTEATIMNDGASVQAHKEGASAAADEASQAQDSAPATGAKASLSEEQRAGKDATVVSTGDDGASSPPTHDENEYDPSAPALIVDAVPHGEDEYDPANPSPAGTPVARNGFSTHRPTTEQEEYDPDHPSMTSSAVAEDAVAMEVDHTSSKTTGEQSSATPAKRKAGDEPHASDVSVNGDIDPKRPRYVDDNKSSSHDDHKHGRPRRGSGDSVSSSSSRHKHEEDHKGLSAAAWDRLMDFQTSGEFRVTQVSRAAFASVGAMPEFSQIAIIARFVRTPMKDVRDKNGQLMRIFREYQKENPQIAALQPVDAFISDYKSDPGLFRFGYAPPQPATGVSNVQVPYQRDQVQEDTSVKNSPRPERTPTSRSEPERHHQKDVDEFGPLQAVENFSNVDLSQVENLQGFLVGIINRVNEKAIASEKQHRPQVPSPRGQPPSAMPRGGYGAPPQVPVATVLNQPLWQLDLALHCMNGPMKPHRIPGTPVVDSQHLRDRLNMARQYEDHPRLLLDNHVHSLVANRTLSSLEELGGKCYEVLGQLSEPLANQVLTRFAGANLSNVRNKSGFLIGVVKRARQEYGFN</sequence>
<keyword evidence="4" id="KW-1185">Reference proteome</keyword>
<proteinExistence type="predicted"/>
<feature type="compositionally biased region" description="Low complexity" evidence="1">
    <location>
        <begin position="1"/>
        <end position="19"/>
    </location>
</feature>
<evidence type="ECO:0000313" key="3">
    <source>
        <dbReference type="EMBL" id="KAG6972980.1"/>
    </source>
</evidence>
<dbReference type="CDD" id="cd21039">
    <property type="entry name" value="NURR"/>
    <property type="match status" value="1"/>
</dbReference>
<feature type="compositionally biased region" description="Basic and acidic residues" evidence="1">
    <location>
        <begin position="493"/>
        <end position="514"/>
    </location>
</feature>
<dbReference type="AlphaFoldDB" id="A0A8J5J2P4"/>
<feature type="compositionally biased region" description="Polar residues" evidence="1">
    <location>
        <begin position="38"/>
        <end position="51"/>
    </location>
</feature>
<accession>A0A8J5J2P4</accession>
<feature type="region of interest" description="Disordered" evidence="1">
    <location>
        <begin position="554"/>
        <end position="580"/>
    </location>
</feature>
<feature type="compositionally biased region" description="Basic and acidic residues" evidence="1">
    <location>
        <begin position="316"/>
        <end position="336"/>
    </location>
</feature>
<evidence type="ECO:0000256" key="1">
    <source>
        <dbReference type="SAM" id="MobiDB-lite"/>
    </source>
</evidence>
<organism evidence="3 4">
    <name type="scientific">Phytophthora aleatoria</name>
    <dbReference type="NCBI Taxonomy" id="2496075"/>
    <lineage>
        <taxon>Eukaryota</taxon>
        <taxon>Sar</taxon>
        <taxon>Stramenopiles</taxon>
        <taxon>Oomycota</taxon>
        <taxon>Peronosporomycetes</taxon>
        <taxon>Peronosporales</taxon>
        <taxon>Peronosporaceae</taxon>
        <taxon>Phytophthora</taxon>
    </lineage>
</organism>
<name>A0A8J5J2P4_9STRA</name>
<evidence type="ECO:0000259" key="2">
    <source>
        <dbReference type="Pfam" id="PF18360"/>
    </source>
</evidence>
<feature type="region of interest" description="Disordered" evidence="1">
    <location>
        <begin position="1"/>
        <end position="363"/>
    </location>
</feature>
<feature type="compositionally biased region" description="Low complexity" evidence="1">
    <location>
        <begin position="131"/>
        <end position="142"/>
    </location>
</feature>
<dbReference type="InterPro" id="IPR041337">
    <property type="entry name" value="hnRNP_Q_AcD"/>
</dbReference>
<comment type="caution">
    <text evidence="3">The sequence shown here is derived from an EMBL/GenBank/DDBJ whole genome shotgun (WGS) entry which is preliminary data.</text>
</comment>
<protein>
    <recommendedName>
        <fullName evidence="2">Heterogeneous nuclear ribonucleoprotein Q acidic domain-containing protein</fullName>
    </recommendedName>
</protein>